<dbReference type="InterPro" id="IPR008146">
    <property type="entry name" value="Gln_synth_cat_dom"/>
</dbReference>
<keyword evidence="4" id="KW-0067">ATP-binding</keyword>
<dbReference type="GO" id="GO:0004356">
    <property type="term" value="F:glutamine synthetase activity"/>
    <property type="evidence" value="ECO:0007669"/>
    <property type="project" value="UniProtKB-EC"/>
</dbReference>
<evidence type="ECO:0000256" key="1">
    <source>
        <dbReference type="ARBA" id="ARBA00001946"/>
    </source>
</evidence>
<name>A0ABW8NIL9_9GAMM</name>
<proteinExistence type="inferred from homology"/>
<dbReference type="NCBIfam" id="TIGR03105">
    <property type="entry name" value="gln_synth_III"/>
    <property type="match status" value="1"/>
</dbReference>
<dbReference type="PANTHER" id="PTHR43785">
    <property type="entry name" value="GAMMA-GLUTAMYLPUTRESCINE SYNTHETASE"/>
    <property type="match status" value="1"/>
</dbReference>
<evidence type="ECO:0000256" key="7">
    <source>
        <dbReference type="RuleBase" id="RU000384"/>
    </source>
</evidence>
<sequence>MSSTTPSAAEIEAFMSENDIRYVLAQFVDIHGVAKTKSVPANCLMDVVEKGAGFAGFAVWGMGMEPHGPDFLARGDLASLTTVPWQPGYARIACDGYVNNQPHPYDSRVVLKNQLKRLDDKGWTLNTGLEPEFSLFKRNADGTLGPVDDTDNLDKPCYDYKGLSRSREFLETLVESLQQVGMDVYQIDHEDANGQFEINYTYSDALTSADRFTLVRMAAGEIANDLGMVCSFMPKPASDRTGNGMHFHLSICDESGKNLFGDDSDKQGMGLSKMAYHFTAGLLLHAKALCAIAAPTVNSYKRLVVGGSASGATWAPAYICYGDNNRSAMVRVPYGRLEFRLPDSGCNPYLVHAALIAAGMDGIERELEAGDPMNINLYALSQQEREEQGIEILPQTLGEAIAELEKDTVLTDAIGKEVMGEFIKLKKDEWIDYCRHVSDWEVKRYGEFF</sequence>
<comment type="similarity">
    <text evidence="6 7">Belongs to the glutamine synthetase family.</text>
</comment>
<dbReference type="SUPFAM" id="SSF54368">
    <property type="entry name" value="Glutamine synthetase, N-terminal domain"/>
    <property type="match status" value="1"/>
</dbReference>
<evidence type="ECO:0000256" key="3">
    <source>
        <dbReference type="ARBA" id="ARBA00022741"/>
    </source>
</evidence>
<dbReference type="PROSITE" id="PS51986">
    <property type="entry name" value="GS_BETA_GRASP"/>
    <property type="match status" value="1"/>
</dbReference>
<keyword evidence="2 10" id="KW-0436">Ligase</keyword>
<comment type="cofactor">
    <cofactor evidence="1">
        <name>Mg(2+)</name>
        <dbReference type="ChEBI" id="CHEBI:18420"/>
    </cofactor>
</comment>
<evidence type="ECO:0000259" key="8">
    <source>
        <dbReference type="PROSITE" id="PS51986"/>
    </source>
</evidence>
<dbReference type="Gene3D" id="3.10.20.70">
    <property type="entry name" value="Glutamine synthetase, N-terminal domain"/>
    <property type="match status" value="1"/>
</dbReference>
<keyword evidence="3" id="KW-0547">Nucleotide-binding</keyword>
<dbReference type="PROSITE" id="PS51987">
    <property type="entry name" value="GS_CATALYTIC"/>
    <property type="match status" value="1"/>
</dbReference>
<protein>
    <submittedName>
        <fullName evidence="10">Type III glutamate--ammonia ligase</fullName>
        <ecNumber evidence="10">6.3.1.2</ecNumber>
    </submittedName>
</protein>
<dbReference type="InterPro" id="IPR014746">
    <property type="entry name" value="Gln_synth/guanido_kin_cat_dom"/>
</dbReference>
<evidence type="ECO:0000256" key="6">
    <source>
        <dbReference type="PROSITE-ProRule" id="PRU01330"/>
    </source>
</evidence>
<dbReference type="InterPro" id="IPR027303">
    <property type="entry name" value="Gln_synth_gly_rich_site"/>
</dbReference>
<dbReference type="EC" id="6.3.1.2" evidence="10"/>
<evidence type="ECO:0000256" key="2">
    <source>
        <dbReference type="ARBA" id="ARBA00022598"/>
    </source>
</evidence>
<feature type="domain" description="GS catalytic" evidence="9">
    <location>
        <begin position="107"/>
        <end position="449"/>
    </location>
</feature>
<feature type="domain" description="GS beta-grasp" evidence="8">
    <location>
        <begin position="18"/>
        <end position="101"/>
    </location>
</feature>
<dbReference type="PANTHER" id="PTHR43785:SF12">
    <property type="entry name" value="TYPE-1 GLUTAMINE SYNTHETASE 2"/>
    <property type="match status" value="1"/>
</dbReference>
<evidence type="ECO:0000313" key="11">
    <source>
        <dbReference type="Proteomes" id="UP001620597"/>
    </source>
</evidence>
<dbReference type="InterPro" id="IPR036651">
    <property type="entry name" value="Gln_synt_N_sf"/>
</dbReference>
<gene>
    <name evidence="10" type="primary">glnT</name>
    <name evidence="10" type="ORF">WG929_10395</name>
</gene>
<keyword evidence="5" id="KW-0460">Magnesium</keyword>
<organism evidence="10 11">
    <name type="scientific">Oceanobacter antarcticus</name>
    <dbReference type="NCBI Taxonomy" id="3133425"/>
    <lineage>
        <taxon>Bacteria</taxon>
        <taxon>Pseudomonadati</taxon>
        <taxon>Pseudomonadota</taxon>
        <taxon>Gammaproteobacteria</taxon>
        <taxon>Oceanospirillales</taxon>
        <taxon>Oceanospirillaceae</taxon>
        <taxon>Oceanobacter</taxon>
    </lineage>
</organism>
<dbReference type="Proteomes" id="UP001620597">
    <property type="component" value="Unassembled WGS sequence"/>
</dbReference>
<keyword evidence="11" id="KW-1185">Reference proteome</keyword>
<dbReference type="PROSITE" id="PS00181">
    <property type="entry name" value="GLNA_ATP"/>
    <property type="match status" value="1"/>
</dbReference>
<evidence type="ECO:0000313" key="10">
    <source>
        <dbReference type="EMBL" id="MFK4752817.1"/>
    </source>
</evidence>
<reference evidence="10 11" key="1">
    <citation type="submission" date="2024-03" db="EMBL/GenBank/DDBJ databases">
        <title>High-quality draft genome sequence of Oceanobacter sp. wDCs-4.</title>
        <authorList>
            <person name="Dong C."/>
        </authorList>
    </citation>
    <scope>NUCLEOTIDE SEQUENCE [LARGE SCALE GENOMIC DNA]</scope>
    <source>
        <strain evidence="11">wDCs-4</strain>
    </source>
</reference>
<dbReference type="RefSeq" id="WP_369855857.1">
    <property type="nucleotide sequence ID" value="NZ_JBBKTX010000011.1"/>
</dbReference>
<evidence type="ECO:0000256" key="4">
    <source>
        <dbReference type="ARBA" id="ARBA00022840"/>
    </source>
</evidence>
<accession>A0ABW8NIL9</accession>
<dbReference type="SUPFAM" id="SSF55931">
    <property type="entry name" value="Glutamine synthetase/guanido kinase"/>
    <property type="match status" value="1"/>
</dbReference>
<dbReference type="SMART" id="SM01230">
    <property type="entry name" value="Gln-synt_C"/>
    <property type="match status" value="1"/>
</dbReference>
<evidence type="ECO:0000259" key="9">
    <source>
        <dbReference type="PROSITE" id="PS51987"/>
    </source>
</evidence>
<evidence type="ECO:0000256" key="5">
    <source>
        <dbReference type="ARBA" id="ARBA00022842"/>
    </source>
</evidence>
<dbReference type="InterPro" id="IPR017536">
    <property type="entry name" value="Glutamine_synthetase_typeIII"/>
</dbReference>
<dbReference type="Pfam" id="PF00120">
    <property type="entry name" value="Gln-synt_C"/>
    <property type="match status" value="1"/>
</dbReference>
<dbReference type="InterPro" id="IPR008147">
    <property type="entry name" value="Gln_synt_N"/>
</dbReference>
<comment type="caution">
    <text evidence="10">The sequence shown here is derived from an EMBL/GenBank/DDBJ whole genome shotgun (WGS) entry which is preliminary data.</text>
</comment>
<dbReference type="EMBL" id="JBBKTX010000011">
    <property type="protein sequence ID" value="MFK4752817.1"/>
    <property type="molecule type" value="Genomic_DNA"/>
</dbReference>
<dbReference type="Gene3D" id="3.30.590.10">
    <property type="entry name" value="Glutamine synthetase/guanido kinase, catalytic domain"/>
    <property type="match status" value="1"/>
</dbReference>